<keyword evidence="2" id="KW-0560">Oxidoreductase</keyword>
<name>A0AB73IG67_9BURK</name>
<dbReference type="PANTHER" id="PTHR42686:SF1">
    <property type="entry name" value="GH17980P-RELATED"/>
    <property type="match status" value="1"/>
</dbReference>
<dbReference type="GO" id="GO:0005829">
    <property type="term" value="C:cytosol"/>
    <property type="evidence" value="ECO:0007669"/>
    <property type="project" value="TreeGrafter"/>
</dbReference>
<dbReference type="EC" id="1.1.1.122" evidence="2"/>
<evidence type="ECO:0000313" key="3">
    <source>
        <dbReference type="Proteomes" id="UP001229486"/>
    </source>
</evidence>
<dbReference type="Pfam" id="PF00248">
    <property type="entry name" value="Aldo_ket_red"/>
    <property type="match status" value="1"/>
</dbReference>
<reference evidence="2" key="1">
    <citation type="submission" date="2023-07" db="EMBL/GenBank/DDBJ databases">
        <title>Sorghum-associated microbial communities from plants grown in Nebraska, USA.</title>
        <authorList>
            <person name="Schachtman D."/>
        </authorList>
    </citation>
    <scope>NUCLEOTIDE SEQUENCE</scope>
    <source>
        <strain evidence="2">DS1061</strain>
    </source>
</reference>
<dbReference type="InterPro" id="IPR020471">
    <property type="entry name" value="AKR"/>
</dbReference>
<accession>A0AB73IG67</accession>
<proteinExistence type="predicted"/>
<evidence type="ECO:0000259" key="1">
    <source>
        <dbReference type="Pfam" id="PF00248"/>
    </source>
</evidence>
<organism evidence="2 3">
    <name type="scientific">Paraburkholderia caledonica</name>
    <dbReference type="NCBI Taxonomy" id="134536"/>
    <lineage>
        <taxon>Bacteria</taxon>
        <taxon>Pseudomonadati</taxon>
        <taxon>Pseudomonadota</taxon>
        <taxon>Betaproteobacteria</taxon>
        <taxon>Burkholderiales</taxon>
        <taxon>Burkholderiaceae</taxon>
        <taxon>Paraburkholderia</taxon>
    </lineage>
</organism>
<dbReference type="SUPFAM" id="SSF51430">
    <property type="entry name" value="NAD(P)-linked oxidoreductase"/>
    <property type="match status" value="1"/>
</dbReference>
<comment type="caution">
    <text evidence="2">The sequence shown here is derived from an EMBL/GenBank/DDBJ whole genome shotgun (WGS) entry which is preliminary data.</text>
</comment>
<sequence length="352" mass="38651">MKAFATHALPRSGLAMTTLGLGCSQLGGLYKPMSTAEANALLDWAWDAGIRYFDTAPFYGYTLSERRVGQSLQMRERERYVLSTKVGRLMRPDDTVQPGDDNWAQPLPFRPRFDYTFDGIMRSYEDSQQRLGMQTIDILYVHDIGAATHGDAHSRYWEQLTRGGGFRALAELRDSHAVSAIGLGVNEWQVAVDSMQEADLDLVMLAGRYTLLEQEALSPLLDQCVNNGVRIVAGGVFNSGVLVGNGKFNYADAPPEVARKVARLADACAKFEVPLAAAALQFPLAHPAVVSCVVGARSIEQLQKNIAWLETPVPPELWQALQHEGLIAGSAPVPEARRFFTTDQPSGDRQAQ</sequence>
<feature type="domain" description="NADP-dependent oxidoreductase" evidence="1">
    <location>
        <begin position="19"/>
        <end position="321"/>
    </location>
</feature>
<dbReference type="InterPro" id="IPR023210">
    <property type="entry name" value="NADP_OxRdtase_dom"/>
</dbReference>
<dbReference type="Proteomes" id="UP001229486">
    <property type="component" value="Unassembled WGS sequence"/>
</dbReference>
<dbReference type="EMBL" id="JAURTK010000005">
    <property type="protein sequence ID" value="MDP9648834.1"/>
    <property type="molecule type" value="Genomic_DNA"/>
</dbReference>
<dbReference type="InterPro" id="IPR036812">
    <property type="entry name" value="NAD(P)_OxRdtase_dom_sf"/>
</dbReference>
<dbReference type="PANTHER" id="PTHR42686">
    <property type="entry name" value="GH17980P-RELATED"/>
    <property type="match status" value="1"/>
</dbReference>
<gene>
    <name evidence="2" type="ORF">J2793_004300</name>
</gene>
<protein>
    <submittedName>
        <fullName evidence="2">D-threo-aldose 1-dehydrogenase</fullName>
        <ecNumber evidence="2">1.1.1.122</ecNumber>
    </submittedName>
</protein>
<dbReference type="Gene3D" id="3.20.20.100">
    <property type="entry name" value="NADP-dependent oxidoreductase domain"/>
    <property type="match status" value="1"/>
</dbReference>
<dbReference type="PROSITE" id="PS51257">
    <property type="entry name" value="PROKAR_LIPOPROTEIN"/>
    <property type="match status" value="1"/>
</dbReference>
<dbReference type="GO" id="GO:0047834">
    <property type="term" value="F:D-threo-aldose 1-dehydrogenase activity"/>
    <property type="evidence" value="ECO:0007669"/>
    <property type="project" value="UniProtKB-EC"/>
</dbReference>
<evidence type="ECO:0000313" key="2">
    <source>
        <dbReference type="EMBL" id="MDP9648834.1"/>
    </source>
</evidence>
<dbReference type="AlphaFoldDB" id="A0AB73IG67"/>
<dbReference type="RefSeq" id="WP_392394469.1">
    <property type="nucleotide sequence ID" value="NZ_JAURTK010000005.1"/>
</dbReference>